<accession>A0ABY6GS55</accession>
<reference evidence="1" key="1">
    <citation type="submission" date="2022-10" db="EMBL/GenBank/DDBJ databases">
        <title>Completed Genome Sequence of two octocoral isolated bacterium, Endozoicomonas euniceicola EF212T and Endozoicomonas gorgoniicola PS125T.</title>
        <authorList>
            <person name="Chiou Y.-J."/>
            <person name="Chen Y.-H."/>
        </authorList>
    </citation>
    <scope>NUCLEOTIDE SEQUENCE</scope>
    <source>
        <strain evidence="1">EF212</strain>
    </source>
</reference>
<dbReference type="RefSeq" id="WP_262597168.1">
    <property type="nucleotide sequence ID" value="NZ_CP103300.1"/>
</dbReference>
<evidence type="ECO:0000313" key="1">
    <source>
        <dbReference type="EMBL" id="UYM15249.1"/>
    </source>
</evidence>
<gene>
    <name evidence="1" type="ORF">NX720_20675</name>
</gene>
<sequence>MKYFALTISLLFCLGIRADTSEYLFAFSEMDVTTQNKQLNNIFLKIKRGYSRANCFPPVDNIRQKFISDWYPTYKNKLINNPWASPEISKQKIDRHLKLAAKYNRSEKWLFNKVRVTLKDAYWKIFSKNLWDDLSRNIFNYVESYAICEPSKNTCFGSLAYNIERNKICKIELKENYFSVTRFLVEYIVDLESALESKKIIGDAYSSY</sequence>
<evidence type="ECO:0000313" key="2">
    <source>
        <dbReference type="Proteomes" id="UP001163255"/>
    </source>
</evidence>
<proteinExistence type="predicted"/>
<dbReference type="Proteomes" id="UP001163255">
    <property type="component" value="Chromosome"/>
</dbReference>
<dbReference type="EMBL" id="CP103300">
    <property type="protein sequence ID" value="UYM15249.1"/>
    <property type="molecule type" value="Genomic_DNA"/>
</dbReference>
<organism evidence="1 2">
    <name type="scientific">Endozoicomonas euniceicola</name>
    <dbReference type="NCBI Taxonomy" id="1234143"/>
    <lineage>
        <taxon>Bacteria</taxon>
        <taxon>Pseudomonadati</taxon>
        <taxon>Pseudomonadota</taxon>
        <taxon>Gammaproteobacteria</taxon>
        <taxon>Oceanospirillales</taxon>
        <taxon>Endozoicomonadaceae</taxon>
        <taxon>Endozoicomonas</taxon>
    </lineage>
</organism>
<name>A0ABY6GS55_9GAMM</name>
<keyword evidence="2" id="KW-1185">Reference proteome</keyword>
<protein>
    <submittedName>
        <fullName evidence="1">Uncharacterized protein</fullName>
    </submittedName>
</protein>